<proteinExistence type="predicted"/>
<dbReference type="InterPro" id="IPR023393">
    <property type="entry name" value="START-like_dom_sf"/>
</dbReference>
<reference evidence="1 2" key="1">
    <citation type="submission" date="2018-10" db="EMBL/GenBank/DDBJ databases">
        <title>Phylogenomics of Brevibacillus.</title>
        <authorList>
            <person name="Dunlap C."/>
        </authorList>
    </citation>
    <scope>NUCLEOTIDE SEQUENCE [LARGE SCALE GENOMIC DNA]</scope>
    <source>
        <strain evidence="1 2">JCM 15716</strain>
    </source>
</reference>
<keyword evidence="2" id="KW-1185">Reference proteome</keyword>
<comment type="caution">
    <text evidence="1">The sequence shown here is derived from an EMBL/GenBank/DDBJ whole genome shotgun (WGS) entry which is preliminary data.</text>
</comment>
<dbReference type="InterPro" id="IPR019587">
    <property type="entry name" value="Polyketide_cyclase/dehydratase"/>
</dbReference>
<name>A0A3M8D6Z0_9BACL</name>
<evidence type="ECO:0000313" key="2">
    <source>
        <dbReference type="Proteomes" id="UP000271031"/>
    </source>
</evidence>
<gene>
    <name evidence="1" type="ORF">EDM56_22260</name>
</gene>
<accession>A0A3M8D6Z0</accession>
<dbReference type="SUPFAM" id="SSF55961">
    <property type="entry name" value="Bet v1-like"/>
    <property type="match status" value="1"/>
</dbReference>
<protein>
    <submittedName>
        <fullName evidence="1">SRPBCC family protein</fullName>
    </submittedName>
</protein>
<sequence>MNLLQSTTVQVSIARQPQEVYAYIRDFANFPAWATAFCLGIHNSEDGQWVMETPEGLVSVRFAEANPFGVLDHDVCPVGSDESVWNPMRVLANGDGCEVIFTLFQRLGMSDEQFAHDAEMVQHDLQSLKRVLENAAQ</sequence>
<dbReference type="EMBL" id="RHHQ01000018">
    <property type="protein sequence ID" value="RNB83391.1"/>
    <property type="molecule type" value="Genomic_DNA"/>
</dbReference>
<organism evidence="1 2">
    <name type="scientific">Brevibacillus fluminis</name>
    <dbReference type="NCBI Taxonomy" id="511487"/>
    <lineage>
        <taxon>Bacteria</taxon>
        <taxon>Bacillati</taxon>
        <taxon>Bacillota</taxon>
        <taxon>Bacilli</taxon>
        <taxon>Bacillales</taxon>
        <taxon>Paenibacillaceae</taxon>
        <taxon>Brevibacillus</taxon>
    </lineage>
</organism>
<dbReference type="AlphaFoldDB" id="A0A3M8D6Z0"/>
<dbReference type="Proteomes" id="UP000271031">
    <property type="component" value="Unassembled WGS sequence"/>
</dbReference>
<dbReference type="RefSeq" id="WP_122920123.1">
    <property type="nucleotide sequence ID" value="NZ_RHHQ01000018.1"/>
</dbReference>
<dbReference type="Gene3D" id="3.30.530.20">
    <property type="match status" value="1"/>
</dbReference>
<dbReference type="OrthoDB" id="880456at2"/>
<dbReference type="Pfam" id="PF10604">
    <property type="entry name" value="Polyketide_cyc2"/>
    <property type="match status" value="1"/>
</dbReference>
<evidence type="ECO:0000313" key="1">
    <source>
        <dbReference type="EMBL" id="RNB83391.1"/>
    </source>
</evidence>